<accession>A0ABN4BXD4</accession>
<evidence type="ECO:0000313" key="2">
    <source>
        <dbReference type="Proteomes" id="UP000019092"/>
    </source>
</evidence>
<organism evidence="1 2">
    <name type="scientific">Bibersteinia trehalosi USDA-ARS-USMARC-189</name>
    <dbReference type="NCBI Taxonomy" id="1263831"/>
    <lineage>
        <taxon>Bacteria</taxon>
        <taxon>Pseudomonadati</taxon>
        <taxon>Pseudomonadota</taxon>
        <taxon>Gammaproteobacteria</taxon>
        <taxon>Pasteurellales</taxon>
        <taxon>Pasteurellaceae</taxon>
        <taxon>Bibersteinia</taxon>
    </lineage>
</organism>
<proteinExistence type="predicted"/>
<dbReference type="Proteomes" id="UP000019092">
    <property type="component" value="Chromosome"/>
</dbReference>
<dbReference type="RefSeq" id="WP_025289976.1">
    <property type="nucleotide sequence ID" value="NZ_CP006955.1"/>
</dbReference>
<sequence length="75" mass="8867">MRTYIIKPYIKTYKNGSKEQIGFIAICQRWKSSNHCAVELCETAVRKREREHFPYKESVLDVDYQIIYKNCCASA</sequence>
<keyword evidence="2" id="KW-1185">Reference proteome</keyword>
<evidence type="ECO:0000313" key="1">
    <source>
        <dbReference type="EMBL" id="AHG83052.1"/>
    </source>
</evidence>
<reference evidence="1 2" key="1">
    <citation type="submission" date="2013-12" db="EMBL/GenBank/DDBJ databases">
        <title>Annotation of the Bibersteinia trehalosi USDA-ARS-USMARC-189 complete genome.</title>
        <authorList>
            <person name="Harhay G.P."/>
            <person name="McVey S."/>
            <person name="Clawson M.L."/>
            <person name="Bono J."/>
            <person name="Heaton M.P."/>
            <person name="Chitko-Mckown C.G."/>
            <person name="Harhay D.M."/>
            <person name="Smith T.P.L."/>
        </authorList>
    </citation>
    <scope>NUCLEOTIDE SEQUENCE [LARGE SCALE GENOMIC DNA]</scope>
    <source>
        <strain evidence="1 2">USDA-ARS-USMARC-189</strain>
    </source>
</reference>
<gene>
    <name evidence="1" type="ORF">F543_1880</name>
</gene>
<protein>
    <submittedName>
        <fullName evidence="1">Uncharacterized protein</fullName>
    </submittedName>
</protein>
<dbReference type="EMBL" id="CP006955">
    <property type="protein sequence ID" value="AHG83052.1"/>
    <property type="molecule type" value="Genomic_DNA"/>
</dbReference>
<name>A0ABN4BXD4_BIBTR</name>